<evidence type="ECO:0000313" key="3">
    <source>
        <dbReference type="EMBL" id="KAG5175184.1"/>
    </source>
</evidence>
<dbReference type="OrthoDB" id="289038at2759"/>
<keyword evidence="4" id="KW-1185">Reference proteome</keyword>
<dbReference type="Proteomes" id="UP000664859">
    <property type="component" value="Unassembled WGS sequence"/>
</dbReference>
<dbReference type="SUPFAM" id="SSF54001">
    <property type="entry name" value="Cysteine proteinases"/>
    <property type="match status" value="1"/>
</dbReference>
<dbReference type="InterPro" id="IPR018200">
    <property type="entry name" value="USP_CS"/>
</dbReference>
<dbReference type="Gene3D" id="3.90.70.10">
    <property type="entry name" value="Cysteine proteinases"/>
    <property type="match status" value="1"/>
</dbReference>
<name>A0A835YGV5_9STRA</name>
<dbReference type="InterPro" id="IPR050164">
    <property type="entry name" value="Peptidase_C19"/>
</dbReference>
<organism evidence="3 4">
    <name type="scientific">Tribonema minus</name>
    <dbReference type="NCBI Taxonomy" id="303371"/>
    <lineage>
        <taxon>Eukaryota</taxon>
        <taxon>Sar</taxon>
        <taxon>Stramenopiles</taxon>
        <taxon>Ochrophyta</taxon>
        <taxon>PX clade</taxon>
        <taxon>Xanthophyceae</taxon>
        <taxon>Tribonematales</taxon>
        <taxon>Tribonemataceae</taxon>
        <taxon>Tribonema</taxon>
    </lineage>
</organism>
<dbReference type="GO" id="GO:0005634">
    <property type="term" value="C:nucleus"/>
    <property type="evidence" value="ECO:0007669"/>
    <property type="project" value="TreeGrafter"/>
</dbReference>
<comment type="caution">
    <text evidence="3">The sequence shown here is derived from an EMBL/GenBank/DDBJ whole genome shotgun (WGS) entry which is preliminary data.</text>
</comment>
<feature type="region of interest" description="Disordered" evidence="1">
    <location>
        <begin position="132"/>
        <end position="151"/>
    </location>
</feature>
<feature type="compositionally biased region" description="Gly residues" evidence="1">
    <location>
        <begin position="304"/>
        <end position="322"/>
    </location>
</feature>
<dbReference type="GO" id="GO:0016579">
    <property type="term" value="P:protein deubiquitination"/>
    <property type="evidence" value="ECO:0007669"/>
    <property type="project" value="InterPro"/>
</dbReference>
<dbReference type="PROSITE" id="PS00972">
    <property type="entry name" value="USP_1"/>
    <property type="match status" value="1"/>
</dbReference>
<dbReference type="InterPro" id="IPR028889">
    <property type="entry name" value="USP"/>
</dbReference>
<dbReference type="AlphaFoldDB" id="A0A835YGV5"/>
<evidence type="ECO:0000313" key="4">
    <source>
        <dbReference type="Proteomes" id="UP000664859"/>
    </source>
</evidence>
<dbReference type="InterPro" id="IPR038765">
    <property type="entry name" value="Papain-like_cys_pep_sf"/>
</dbReference>
<accession>A0A835YGV5</accession>
<gene>
    <name evidence="3" type="ORF">JKP88DRAFT_339409</name>
</gene>
<dbReference type="PANTHER" id="PTHR24006">
    <property type="entry name" value="UBIQUITIN CARBOXYL-TERMINAL HYDROLASE"/>
    <property type="match status" value="1"/>
</dbReference>
<protein>
    <recommendedName>
        <fullName evidence="2">USP domain-containing protein</fullName>
    </recommendedName>
</protein>
<dbReference type="EMBL" id="JAFCMP010000553">
    <property type="protein sequence ID" value="KAG5175184.1"/>
    <property type="molecule type" value="Genomic_DNA"/>
</dbReference>
<sequence>MADHAATKGRKQKRNCSDNPRCLYGLGEGKISGFAAKQDSNSTQTVCSMLGVIVALQRVCNKSIIKSTNSIFLELQSGGFCKQHHACTGELTLQDCINNQGKEGIWAKKPSLLTSLGPDPARARRKPLAALKGETGEAAGVDDKGDQEQESGGVLPASGALMPVGLRNLGATCYLNAQLQCWFHLIPFRRRIYNCSTEAIADERNRQVVHALQAVFGHLQCGDASVHDVAVKYRHNQQWQVVHALQAVFGHLQCGDASVHDVAPLASLLELNTAEQQDPSEFNVLFAQLLARCLSNGRSDAPGVQGGSSSGSGSSGGGGGSGSASEIEDLFRIDAEMTTRCCKCGYVSRRPDPSIELRLPIKASLLS</sequence>
<reference evidence="3" key="1">
    <citation type="submission" date="2021-02" db="EMBL/GenBank/DDBJ databases">
        <title>First Annotated Genome of the Yellow-green Alga Tribonema minus.</title>
        <authorList>
            <person name="Mahan K.M."/>
        </authorList>
    </citation>
    <scope>NUCLEOTIDE SEQUENCE</scope>
    <source>
        <strain evidence="3">UTEX B ZZ1240</strain>
    </source>
</reference>
<dbReference type="GO" id="GO:0005829">
    <property type="term" value="C:cytosol"/>
    <property type="evidence" value="ECO:0007669"/>
    <property type="project" value="TreeGrafter"/>
</dbReference>
<dbReference type="InterPro" id="IPR001394">
    <property type="entry name" value="Peptidase_C19_UCH"/>
</dbReference>
<dbReference type="GO" id="GO:0004843">
    <property type="term" value="F:cysteine-type deubiquitinase activity"/>
    <property type="evidence" value="ECO:0007669"/>
    <property type="project" value="InterPro"/>
</dbReference>
<dbReference type="PROSITE" id="PS50235">
    <property type="entry name" value="USP_3"/>
    <property type="match status" value="1"/>
</dbReference>
<proteinExistence type="predicted"/>
<evidence type="ECO:0000256" key="1">
    <source>
        <dbReference type="SAM" id="MobiDB-lite"/>
    </source>
</evidence>
<evidence type="ECO:0000259" key="2">
    <source>
        <dbReference type="PROSITE" id="PS50235"/>
    </source>
</evidence>
<feature type="domain" description="USP" evidence="2">
    <location>
        <begin position="164"/>
        <end position="367"/>
    </location>
</feature>
<dbReference type="Pfam" id="PF00443">
    <property type="entry name" value="UCH"/>
    <property type="match status" value="1"/>
</dbReference>
<feature type="region of interest" description="Disordered" evidence="1">
    <location>
        <begin position="301"/>
        <end position="324"/>
    </location>
</feature>